<dbReference type="InterPro" id="IPR050360">
    <property type="entry name" value="MFS_Sugar_Transporters"/>
</dbReference>
<feature type="transmembrane region" description="Helical" evidence="9">
    <location>
        <begin position="166"/>
        <end position="186"/>
    </location>
</feature>
<evidence type="ECO:0000313" key="11">
    <source>
        <dbReference type="EMBL" id="KAK0383894.1"/>
    </source>
</evidence>
<feature type="region of interest" description="Disordered" evidence="8">
    <location>
        <begin position="533"/>
        <end position="589"/>
    </location>
</feature>
<name>A0AA39GBF4_SARSR</name>
<evidence type="ECO:0000256" key="8">
    <source>
        <dbReference type="SAM" id="MobiDB-lite"/>
    </source>
</evidence>
<feature type="transmembrane region" description="Helical" evidence="9">
    <location>
        <begin position="137"/>
        <end position="154"/>
    </location>
</feature>
<dbReference type="EMBL" id="JAPDFR010000008">
    <property type="protein sequence ID" value="KAK0383894.1"/>
    <property type="molecule type" value="Genomic_DNA"/>
</dbReference>
<evidence type="ECO:0000256" key="9">
    <source>
        <dbReference type="SAM" id="Phobius"/>
    </source>
</evidence>
<reference evidence="11" key="1">
    <citation type="submission" date="2022-10" db="EMBL/GenBank/DDBJ databases">
        <title>Determination and structural analysis of whole genome sequence of Sarocladium strictum F4-1.</title>
        <authorList>
            <person name="Hu L."/>
            <person name="Jiang Y."/>
        </authorList>
    </citation>
    <scope>NUCLEOTIDE SEQUENCE</scope>
    <source>
        <strain evidence="11">F4-1</strain>
    </source>
</reference>
<accession>A0AA39GBF4</accession>
<sequence>MSPIKGKLGKYNVANKLYKSALLNAVCFVAGISIFFFGYDQGLMGGVNTAKNYAELMGYGHWDEQSQLVVVDKPLLQGGIVAVYYLPGTLVGCLVGGWLGDRYGRITTIGIACIWSIITAAIQASAQNADMMFCARVLNGIGTGVLNAITPVWATETAAHTSRGKFVAIEFTLNILGVVVAYWLQFGTSKMPDQDSSFIWRFPIAFQIVPLIFLFCIIWFMPESPRWLVKVNREDEARFILGRLRGTEGEDAEVAESELQDIINIRDMEEDTSKQQSYWAMLFGIGSGKLHTGRRVQLVIWLQILQEWVGIAGITIYGPTIFTIAGIGADQRLWVSGLNNITYMFATLICVFTIDRIGRRWTLYWGAVGQGISMFAAGGLARATINASDSHRAQLGGAATFFVFLYTAIFGATWLTVPWLYPAEIFPLQVRAKGNAWGVVGWSIGNGWCVLLLPTIFEKLNEKTLYIFGAVNVLSIIVVWALYPESNQRTLEEMDLVFASDSIWNWEAEKNFKKLKEENPDLIRAAKAGHAVVDPETGKLSSRRAGSRAHTGDAPLKDTSRGAEAAEAVEDAGSPSSNSSHLVQSTTPK</sequence>
<evidence type="ECO:0000256" key="6">
    <source>
        <dbReference type="ARBA" id="ARBA00023136"/>
    </source>
</evidence>
<evidence type="ECO:0000256" key="7">
    <source>
        <dbReference type="RuleBase" id="RU003346"/>
    </source>
</evidence>
<dbReference type="AlphaFoldDB" id="A0AA39GBF4"/>
<feature type="transmembrane region" description="Helical" evidence="9">
    <location>
        <begin position="401"/>
        <end position="422"/>
    </location>
</feature>
<feature type="domain" description="Major facilitator superfamily (MFS) profile" evidence="10">
    <location>
        <begin position="26"/>
        <end position="487"/>
    </location>
</feature>
<dbReference type="PANTHER" id="PTHR48022:SF78">
    <property type="entry name" value="MONOSACCHARIDE TRANSPORTER, PUTATIVE (AFU_ORTHOLOGUE AFUA_2G02110)-RELATED"/>
    <property type="match status" value="1"/>
</dbReference>
<evidence type="ECO:0000256" key="1">
    <source>
        <dbReference type="ARBA" id="ARBA00004141"/>
    </source>
</evidence>
<keyword evidence="6 9" id="KW-0472">Membrane</keyword>
<dbReference type="GO" id="GO:0005351">
    <property type="term" value="F:carbohydrate:proton symporter activity"/>
    <property type="evidence" value="ECO:0007669"/>
    <property type="project" value="TreeGrafter"/>
</dbReference>
<keyword evidence="3 7" id="KW-0813">Transport</keyword>
<feature type="transmembrane region" description="Helical" evidence="9">
    <location>
        <begin position="361"/>
        <end position="381"/>
    </location>
</feature>
<feature type="transmembrane region" description="Helical" evidence="9">
    <location>
        <begin position="21"/>
        <end position="39"/>
    </location>
</feature>
<dbReference type="PROSITE" id="PS50850">
    <property type="entry name" value="MFS"/>
    <property type="match status" value="1"/>
</dbReference>
<gene>
    <name evidence="11" type="ORF">NLU13_7986</name>
</gene>
<feature type="transmembrane region" description="Helical" evidence="9">
    <location>
        <begin position="75"/>
        <end position="99"/>
    </location>
</feature>
<evidence type="ECO:0000256" key="2">
    <source>
        <dbReference type="ARBA" id="ARBA00010992"/>
    </source>
</evidence>
<protein>
    <recommendedName>
        <fullName evidence="10">Major facilitator superfamily (MFS) profile domain-containing protein</fullName>
    </recommendedName>
</protein>
<dbReference type="InterPro" id="IPR005828">
    <property type="entry name" value="MFS_sugar_transport-like"/>
</dbReference>
<feature type="transmembrane region" description="Helical" evidence="9">
    <location>
        <begin position="333"/>
        <end position="354"/>
    </location>
</feature>
<dbReference type="PANTHER" id="PTHR48022">
    <property type="entry name" value="PLASTIDIC GLUCOSE TRANSPORTER 4"/>
    <property type="match status" value="1"/>
</dbReference>
<feature type="transmembrane region" description="Helical" evidence="9">
    <location>
        <begin position="308"/>
        <end position="327"/>
    </location>
</feature>
<evidence type="ECO:0000256" key="5">
    <source>
        <dbReference type="ARBA" id="ARBA00022989"/>
    </source>
</evidence>
<keyword evidence="12" id="KW-1185">Reference proteome</keyword>
<evidence type="ECO:0000313" key="12">
    <source>
        <dbReference type="Proteomes" id="UP001175261"/>
    </source>
</evidence>
<feature type="transmembrane region" description="Helical" evidence="9">
    <location>
        <begin position="198"/>
        <end position="220"/>
    </location>
</feature>
<keyword evidence="5 9" id="KW-1133">Transmembrane helix</keyword>
<comment type="subcellular location">
    <subcellularLocation>
        <location evidence="1">Membrane</location>
        <topology evidence="1">Multi-pass membrane protein</topology>
    </subcellularLocation>
</comment>
<organism evidence="11 12">
    <name type="scientific">Sarocladium strictum</name>
    <name type="common">Black bundle disease fungus</name>
    <name type="synonym">Acremonium strictum</name>
    <dbReference type="NCBI Taxonomy" id="5046"/>
    <lineage>
        <taxon>Eukaryota</taxon>
        <taxon>Fungi</taxon>
        <taxon>Dikarya</taxon>
        <taxon>Ascomycota</taxon>
        <taxon>Pezizomycotina</taxon>
        <taxon>Sordariomycetes</taxon>
        <taxon>Hypocreomycetidae</taxon>
        <taxon>Hypocreales</taxon>
        <taxon>Sarocladiaceae</taxon>
        <taxon>Sarocladium</taxon>
    </lineage>
</organism>
<evidence type="ECO:0000256" key="3">
    <source>
        <dbReference type="ARBA" id="ARBA00022448"/>
    </source>
</evidence>
<proteinExistence type="inferred from homology"/>
<feature type="transmembrane region" description="Helical" evidence="9">
    <location>
        <begin position="434"/>
        <end position="453"/>
    </location>
</feature>
<dbReference type="FunFam" id="1.20.1250.20:FF:000090">
    <property type="entry name" value="MFS sugar transporter, putative"/>
    <property type="match status" value="1"/>
</dbReference>
<comment type="caution">
    <text evidence="11">The sequence shown here is derived from an EMBL/GenBank/DDBJ whole genome shotgun (WGS) entry which is preliminary data.</text>
</comment>
<feature type="compositionally biased region" description="Polar residues" evidence="8">
    <location>
        <begin position="574"/>
        <end position="589"/>
    </location>
</feature>
<comment type="similarity">
    <text evidence="2 7">Belongs to the major facilitator superfamily. Sugar transporter (TC 2.A.1.1) family.</text>
</comment>
<dbReference type="NCBIfam" id="TIGR00879">
    <property type="entry name" value="SP"/>
    <property type="match status" value="1"/>
</dbReference>
<feature type="transmembrane region" description="Helical" evidence="9">
    <location>
        <begin position="106"/>
        <end position="125"/>
    </location>
</feature>
<dbReference type="InterPro" id="IPR003663">
    <property type="entry name" value="Sugar/inositol_transpt"/>
</dbReference>
<dbReference type="PRINTS" id="PR00171">
    <property type="entry name" value="SUGRTRNSPORT"/>
</dbReference>
<feature type="transmembrane region" description="Helical" evidence="9">
    <location>
        <begin position="465"/>
        <end position="483"/>
    </location>
</feature>
<dbReference type="Proteomes" id="UP001175261">
    <property type="component" value="Unassembled WGS sequence"/>
</dbReference>
<dbReference type="Pfam" id="PF00083">
    <property type="entry name" value="Sugar_tr"/>
    <property type="match status" value="1"/>
</dbReference>
<dbReference type="InterPro" id="IPR036259">
    <property type="entry name" value="MFS_trans_sf"/>
</dbReference>
<keyword evidence="4 9" id="KW-0812">Transmembrane</keyword>
<evidence type="ECO:0000256" key="4">
    <source>
        <dbReference type="ARBA" id="ARBA00022692"/>
    </source>
</evidence>
<evidence type="ECO:0000259" key="10">
    <source>
        <dbReference type="PROSITE" id="PS50850"/>
    </source>
</evidence>
<dbReference type="SUPFAM" id="SSF103473">
    <property type="entry name" value="MFS general substrate transporter"/>
    <property type="match status" value="1"/>
</dbReference>
<dbReference type="GO" id="GO:0016020">
    <property type="term" value="C:membrane"/>
    <property type="evidence" value="ECO:0007669"/>
    <property type="project" value="UniProtKB-SubCell"/>
</dbReference>
<dbReference type="InterPro" id="IPR020846">
    <property type="entry name" value="MFS_dom"/>
</dbReference>
<dbReference type="Gene3D" id="1.20.1250.20">
    <property type="entry name" value="MFS general substrate transporter like domains"/>
    <property type="match status" value="1"/>
</dbReference>